<keyword evidence="1" id="KW-0472">Membrane</keyword>
<protein>
    <submittedName>
        <fullName evidence="2">Uncharacterized protein</fullName>
    </submittedName>
</protein>
<feature type="transmembrane region" description="Helical" evidence="1">
    <location>
        <begin position="199"/>
        <end position="218"/>
    </location>
</feature>
<gene>
    <name evidence="2" type="ORF">C5Y93_10055</name>
</gene>
<evidence type="ECO:0000313" key="3">
    <source>
        <dbReference type="Proteomes" id="UP000237819"/>
    </source>
</evidence>
<reference evidence="2 3" key="1">
    <citation type="submission" date="2018-02" db="EMBL/GenBank/DDBJ databases">
        <title>Comparative genomes isolates from brazilian mangrove.</title>
        <authorList>
            <person name="Araujo J.E."/>
            <person name="Taketani R.G."/>
            <person name="Silva M.C.P."/>
            <person name="Loureco M.V."/>
            <person name="Andreote F.D."/>
        </authorList>
    </citation>
    <scope>NUCLEOTIDE SEQUENCE [LARGE SCALE GENOMIC DNA]</scope>
    <source>
        <strain evidence="2 3">Nap-Phe MGV</strain>
    </source>
</reference>
<dbReference type="Proteomes" id="UP000237819">
    <property type="component" value="Unassembled WGS sequence"/>
</dbReference>
<feature type="transmembrane region" description="Helical" evidence="1">
    <location>
        <begin position="230"/>
        <end position="253"/>
    </location>
</feature>
<feature type="transmembrane region" description="Helical" evidence="1">
    <location>
        <begin position="62"/>
        <end position="81"/>
    </location>
</feature>
<sequence>MDNEALLEINDRESSQVESVPRFSLQMLLAWVAITAGLFEFWRETHPRLDNQVGLMLGLTTIRLTVWSLGLCGLGFRVWWWKHERKIPWQPGHWLLCLAGCLGLLEILSVLSDAAFWRVDPFPGPTGFWIQTNFHYLFSIGALVVVWGVVIFAPMGKAWRLAILPLALQRTLGLGFQVAFSMFGIIINPSTGSVATILLWTHGILSLISPIPIMFLAIRDVATKTPQRDWMHWVGVAAWILLVLSPVVANLLFPLML</sequence>
<comment type="caution">
    <text evidence="2">The sequence shown here is derived from an EMBL/GenBank/DDBJ whole genome shotgun (WGS) entry which is preliminary data.</text>
</comment>
<proteinExistence type="predicted"/>
<evidence type="ECO:0000256" key="1">
    <source>
        <dbReference type="SAM" id="Phobius"/>
    </source>
</evidence>
<dbReference type="AlphaFoldDB" id="A0A2S8GPG6"/>
<evidence type="ECO:0000313" key="2">
    <source>
        <dbReference type="EMBL" id="PQO46317.1"/>
    </source>
</evidence>
<feature type="transmembrane region" description="Helical" evidence="1">
    <location>
        <begin position="167"/>
        <end position="187"/>
    </location>
</feature>
<accession>A0A2S8GPG6</accession>
<organism evidence="2 3">
    <name type="scientific">Blastopirellula marina</name>
    <dbReference type="NCBI Taxonomy" id="124"/>
    <lineage>
        <taxon>Bacteria</taxon>
        <taxon>Pseudomonadati</taxon>
        <taxon>Planctomycetota</taxon>
        <taxon>Planctomycetia</taxon>
        <taxon>Pirellulales</taxon>
        <taxon>Pirellulaceae</taxon>
        <taxon>Blastopirellula</taxon>
    </lineage>
</organism>
<keyword evidence="1" id="KW-1133">Transmembrane helix</keyword>
<keyword evidence="1" id="KW-0812">Transmembrane</keyword>
<dbReference type="RefSeq" id="WP_105335289.1">
    <property type="nucleotide sequence ID" value="NZ_PUHZ01000010.1"/>
</dbReference>
<feature type="transmembrane region" description="Helical" evidence="1">
    <location>
        <begin position="136"/>
        <end position="155"/>
    </location>
</feature>
<dbReference type="EMBL" id="PUHZ01000010">
    <property type="protein sequence ID" value="PQO46317.1"/>
    <property type="molecule type" value="Genomic_DNA"/>
</dbReference>
<feature type="transmembrane region" description="Helical" evidence="1">
    <location>
        <begin position="93"/>
        <end position="116"/>
    </location>
</feature>
<name>A0A2S8GPG6_9BACT</name>
<feature type="transmembrane region" description="Helical" evidence="1">
    <location>
        <begin position="23"/>
        <end position="42"/>
    </location>
</feature>
<dbReference type="OrthoDB" id="278857at2"/>